<dbReference type="PANTHER" id="PTHR32071:SF117">
    <property type="entry name" value="PTS-DEPENDENT DIHYDROXYACETONE KINASE OPERON REGULATORY PROTEIN-RELATED"/>
    <property type="match status" value="1"/>
</dbReference>
<dbReference type="PROSITE" id="PS00675">
    <property type="entry name" value="SIGMA54_INTERACT_1"/>
    <property type="match status" value="1"/>
</dbReference>
<dbReference type="GO" id="GO:0006355">
    <property type="term" value="P:regulation of DNA-templated transcription"/>
    <property type="evidence" value="ECO:0007669"/>
    <property type="project" value="InterPro"/>
</dbReference>
<dbReference type="Gene3D" id="1.10.8.60">
    <property type="match status" value="1"/>
</dbReference>
<dbReference type="Pfam" id="PF00158">
    <property type="entry name" value="Sigma54_activat"/>
    <property type="match status" value="1"/>
</dbReference>
<organism evidence="9 10">
    <name type="scientific">Tautonia plasticadhaerens</name>
    <dbReference type="NCBI Taxonomy" id="2527974"/>
    <lineage>
        <taxon>Bacteria</taxon>
        <taxon>Pseudomonadati</taxon>
        <taxon>Planctomycetota</taxon>
        <taxon>Planctomycetia</taxon>
        <taxon>Isosphaerales</taxon>
        <taxon>Isosphaeraceae</taxon>
        <taxon>Tautonia</taxon>
    </lineage>
</organism>
<proteinExistence type="predicted"/>
<gene>
    <name evidence="9" type="primary">fhlA_2</name>
    <name evidence="9" type="ORF">ElP_74130</name>
</gene>
<evidence type="ECO:0000256" key="5">
    <source>
        <dbReference type="ARBA" id="ARBA00023159"/>
    </source>
</evidence>
<reference evidence="9 10" key="1">
    <citation type="submission" date="2019-02" db="EMBL/GenBank/DDBJ databases">
        <title>Deep-cultivation of Planctomycetes and their phenomic and genomic characterization uncovers novel biology.</title>
        <authorList>
            <person name="Wiegand S."/>
            <person name="Jogler M."/>
            <person name="Boedeker C."/>
            <person name="Pinto D."/>
            <person name="Vollmers J."/>
            <person name="Rivas-Marin E."/>
            <person name="Kohn T."/>
            <person name="Peeters S.H."/>
            <person name="Heuer A."/>
            <person name="Rast P."/>
            <person name="Oberbeckmann S."/>
            <person name="Bunk B."/>
            <person name="Jeske O."/>
            <person name="Meyerdierks A."/>
            <person name="Storesund J.E."/>
            <person name="Kallscheuer N."/>
            <person name="Luecker S."/>
            <person name="Lage O.M."/>
            <person name="Pohl T."/>
            <person name="Merkel B.J."/>
            <person name="Hornburger P."/>
            <person name="Mueller R.-W."/>
            <person name="Bruemmer F."/>
            <person name="Labrenz M."/>
            <person name="Spormann A.M."/>
            <person name="Op den Camp H."/>
            <person name="Overmann J."/>
            <person name="Amann R."/>
            <person name="Jetten M.S.M."/>
            <person name="Mascher T."/>
            <person name="Medema M.H."/>
            <person name="Devos D.P."/>
            <person name="Kaster A.-K."/>
            <person name="Ovreas L."/>
            <person name="Rohde M."/>
            <person name="Galperin M.Y."/>
            <person name="Jogler C."/>
        </authorList>
    </citation>
    <scope>NUCLEOTIDE SEQUENCE [LARGE SCALE GENOMIC DNA]</scope>
    <source>
        <strain evidence="9 10">ElP</strain>
        <plasmid evidence="10">pelp_2</plasmid>
    </source>
</reference>
<dbReference type="Gene3D" id="1.10.10.60">
    <property type="entry name" value="Homeodomain-like"/>
    <property type="match status" value="1"/>
</dbReference>
<protein>
    <submittedName>
        <fullName evidence="9">Formate hydrogenlyase transcriptional activator</fullName>
    </submittedName>
</protein>
<keyword evidence="4" id="KW-0238">DNA-binding</keyword>
<evidence type="ECO:0000256" key="2">
    <source>
        <dbReference type="ARBA" id="ARBA00022840"/>
    </source>
</evidence>
<dbReference type="PROSITE" id="PS00688">
    <property type="entry name" value="SIGMA54_INTERACT_3"/>
    <property type="match status" value="1"/>
</dbReference>
<keyword evidence="1" id="KW-0547">Nucleotide-binding</keyword>
<keyword evidence="9" id="KW-0614">Plasmid</keyword>
<dbReference type="AlphaFoldDB" id="A0A518HF95"/>
<dbReference type="SUPFAM" id="SSF52540">
    <property type="entry name" value="P-loop containing nucleoside triphosphate hydrolases"/>
    <property type="match status" value="1"/>
</dbReference>
<accession>A0A518HF95</accession>
<evidence type="ECO:0000256" key="6">
    <source>
        <dbReference type="ARBA" id="ARBA00023163"/>
    </source>
</evidence>
<evidence type="ECO:0000256" key="3">
    <source>
        <dbReference type="ARBA" id="ARBA00023015"/>
    </source>
</evidence>
<dbReference type="PROSITE" id="PS50045">
    <property type="entry name" value="SIGMA54_INTERACT_4"/>
    <property type="match status" value="1"/>
</dbReference>
<dbReference type="InterPro" id="IPR027417">
    <property type="entry name" value="P-loop_NTPase"/>
</dbReference>
<dbReference type="KEGG" id="tpla:ElP_74130"/>
<dbReference type="PROSITE" id="PS00676">
    <property type="entry name" value="SIGMA54_INTERACT_2"/>
    <property type="match status" value="1"/>
</dbReference>
<name>A0A518HF95_9BACT</name>
<dbReference type="Gene3D" id="3.30.450.40">
    <property type="match status" value="1"/>
</dbReference>
<dbReference type="GO" id="GO:0005524">
    <property type="term" value="F:ATP binding"/>
    <property type="evidence" value="ECO:0007669"/>
    <property type="project" value="UniProtKB-KW"/>
</dbReference>
<dbReference type="Proteomes" id="UP000317835">
    <property type="component" value="Plasmid pElP_2"/>
</dbReference>
<dbReference type="GO" id="GO:0016829">
    <property type="term" value="F:lyase activity"/>
    <property type="evidence" value="ECO:0007669"/>
    <property type="project" value="UniProtKB-KW"/>
</dbReference>
<evidence type="ECO:0000256" key="4">
    <source>
        <dbReference type="ARBA" id="ARBA00023125"/>
    </source>
</evidence>
<dbReference type="InterPro" id="IPR003593">
    <property type="entry name" value="AAA+_ATPase"/>
</dbReference>
<dbReference type="GO" id="GO:0003677">
    <property type="term" value="F:DNA binding"/>
    <property type="evidence" value="ECO:0007669"/>
    <property type="project" value="UniProtKB-KW"/>
</dbReference>
<dbReference type="InterPro" id="IPR025662">
    <property type="entry name" value="Sigma_54_int_dom_ATP-bd_1"/>
</dbReference>
<sequence>MEEPFHFTEKRPMERYATLLLEIWREVCRHIEIAESVERLAPLLARRVTADLVLVRRIDVPGGHVETVAMGHCRPGHADPRARSELTSEGVQRLLAWCHRRQVLRLAHRSRTAGPPGLLPEGLSGEILAGPLLAEEGPVGILLLTTSPPRHFRDEHSGLLTALLDPFTVALENDRRLRELTTLREAVEADNRSLLTKLGRLDISDSIVGAEAGLREVMEQVAQVAPSDAPVLILGETGSGKEVIARSVHTRSRRARGPFLRVNCGAIPPELVDSELFGHEVGSFTGAVGQRKGWFERADGGTLFLDEVGELTPAAQVRLLRVLQDGLIERVGGERSVPVDVRIVAATHRDLEAMVADGRFRQDLWYRIAVFPIRLPALRDRPSDIPALAAHFAMRSSKRLGMPPLAPTAADIGLLVTYPWPGNVRELAAVIERAAILGDGERLEIARALGAPRPPAPSPGPTTALPSRPDGEGDGFVSLEAAMARHIEAALVRARGRVEGRHGAAALLGINPHTLRSRMRKLGVDWKRLRREVGAAE</sequence>
<keyword evidence="9" id="KW-0456">Lyase</keyword>
<dbReference type="InterPro" id="IPR058031">
    <property type="entry name" value="AAA_lid_NorR"/>
</dbReference>
<dbReference type="InterPro" id="IPR029016">
    <property type="entry name" value="GAF-like_dom_sf"/>
</dbReference>
<evidence type="ECO:0000259" key="8">
    <source>
        <dbReference type="PROSITE" id="PS50045"/>
    </source>
</evidence>
<keyword evidence="5" id="KW-0010">Activator</keyword>
<dbReference type="EMBL" id="CP036428">
    <property type="protein sequence ID" value="QDV39446.1"/>
    <property type="molecule type" value="Genomic_DNA"/>
</dbReference>
<dbReference type="SMART" id="SM00382">
    <property type="entry name" value="AAA"/>
    <property type="match status" value="1"/>
</dbReference>
<dbReference type="SUPFAM" id="SSF55781">
    <property type="entry name" value="GAF domain-like"/>
    <property type="match status" value="1"/>
</dbReference>
<geneLocation type="plasmid" evidence="10">
    <name>pelp_2</name>
</geneLocation>
<keyword evidence="6" id="KW-0804">Transcription</keyword>
<dbReference type="CDD" id="cd00009">
    <property type="entry name" value="AAA"/>
    <property type="match status" value="1"/>
</dbReference>
<dbReference type="InterPro" id="IPR002078">
    <property type="entry name" value="Sigma_54_int"/>
</dbReference>
<feature type="domain" description="Sigma-54 factor interaction" evidence="8">
    <location>
        <begin position="207"/>
        <end position="436"/>
    </location>
</feature>
<keyword evidence="3" id="KW-0805">Transcription regulation</keyword>
<dbReference type="InterPro" id="IPR025943">
    <property type="entry name" value="Sigma_54_int_dom_ATP-bd_2"/>
</dbReference>
<feature type="region of interest" description="Disordered" evidence="7">
    <location>
        <begin position="450"/>
        <end position="475"/>
    </location>
</feature>
<evidence type="ECO:0000313" key="10">
    <source>
        <dbReference type="Proteomes" id="UP000317835"/>
    </source>
</evidence>
<dbReference type="PANTHER" id="PTHR32071">
    <property type="entry name" value="TRANSCRIPTIONAL REGULATORY PROTEIN"/>
    <property type="match status" value="1"/>
</dbReference>
<dbReference type="InterPro" id="IPR025944">
    <property type="entry name" value="Sigma_54_int_dom_CS"/>
</dbReference>
<evidence type="ECO:0000256" key="7">
    <source>
        <dbReference type="SAM" id="MobiDB-lite"/>
    </source>
</evidence>
<dbReference type="Pfam" id="PF25601">
    <property type="entry name" value="AAA_lid_14"/>
    <property type="match status" value="1"/>
</dbReference>
<keyword evidence="2" id="KW-0067">ATP-binding</keyword>
<evidence type="ECO:0000256" key="1">
    <source>
        <dbReference type="ARBA" id="ARBA00022741"/>
    </source>
</evidence>
<keyword evidence="10" id="KW-1185">Reference proteome</keyword>
<dbReference type="FunFam" id="3.40.50.300:FF:000006">
    <property type="entry name" value="DNA-binding transcriptional regulator NtrC"/>
    <property type="match status" value="1"/>
</dbReference>
<evidence type="ECO:0000313" key="9">
    <source>
        <dbReference type="EMBL" id="QDV39446.1"/>
    </source>
</evidence>
<dbReference type="Gene3D" id="3.40.50.300">
    <property type="entry name" value="P-loop containing nucleotide triphosphate hydrolases"/>
    <property type="match status" value="1"/>
</dbReference>